<accession>A0A158NI95</accession>
<dbReference type="GO" id="GO:0005886">
    <property type="term" value="C:plasma membrane"/>
    <property type="evidence" value="ECO:0007669"/>
    <property type="project" value="TreeGrafter"/>
</dbReference>
<name>A0A158NI95_ATTCE</name>
<sequence>MITDEELAQRIEAISESSLPIVLYFSKQQDKIQNKTLEKITMIVKNATKMQLQFHHPRTLMTCLLRILLYYENVFHTNRFCDLWKRRRKFKIAQDCYHALLKNYLPEKSRDIVEIIIETIYHEQLWRFETFCFEVMYSLVNINPAIAGLIVHSIWNKLTLPEISVEDAHGIIKILCEFLNMYEWSATQDTVAIIERMVALFHASIIARLTTTSLPSSSSLTPSLPSSLSALASIKKGLEVCIRNIIRHIPNDQMLVIIQHMCSWTIAADTTDEFVLEFGSLLEFAAYIHQADLYEQTLTPTIFPLLMQMVGSSSRLISLLGNRVLQWLIDRQDNRAVFDTPKIFFEHTHFDVRIVQCRKEDRLFFKCHRELLHDSLLKSLINHSESRMNIEVTYCTICLIAVEVPCGFTAAALICLAMNLQEIILQQQDNRVEVTCHIHAMIISIISLICWIHKAKVFYSYLNRIMMERAHWAPHLNPPIQSQYNFALHHVLWNKPELFFVDWDVRYGLWKCFHLTDIHPTVSH</sequence>
<evidence type="ECO:0000313" key="2">
    <source>
        <dbReference type="Proteomes" id="UP000005205"/>
    </source>
</evidence>
<evidence type="ECO:0000313" key="1">
    <source>
        <dbReference type="EnsemblMetazoa" id="XP_012057253.1"/>
    </source>
</evidence>
<reference evidence="1" key="2">
    <citation type="submission" date="2016-04" db="UniProtKB">
        <authorList>
            <consortium name="EnsemblMetazoa"/>
        </authorList>
    </citation>
    <scope>IDENTIFICATION</scope>
</reference>
<dbReference type="KEGG" id="acep:105620362"/>
<gene>
    <name evidence="1" type="primary">105620362</name>
</gene>
<proteinExistence type="predicted"/>
<dbReference type="STRING" id="12957.A0A158NI95"/>
<dbReference type="EnsemblMetazoa" id="XM_012201863.1">
    <property type="protein sequence ID" value="XP_012057253.1"/>
    <property type="gene ID" value="LOC105620362"/>
</dbReference>
<dbReference type="AlphaFoldDB" id="A0A158NI95"/>
<dbReference type="InterPro" id="IPR051851">
    <property type="entry name" value="EFR3_Homologs"/>
</dbReference>
<dbReference type="GO" id="GO:0072659">
    <property type="term" value="P:protein localization to plasma membrane"/>
    <property type="evidence" value="ECO:0007669"/>
    <property type="project" value="TreeGrafter"/>
</dbReference>
<protein>
    <submittedName>
        <fullName evidence="1">Uncharacterized protein</fullName>
    </submittedName>
</protein>
<dbReference type="EMBL" id="ADTU01016114">
    <property type="status" value="NOT_ANNOTATED_CDS"/>
    <property type="molecule type" value="Genomic_DNA"/>
</dbReference>
<dbReference type="PANTHER" id="PTHR12444">
    <property type="entry name" value="PROTEIN EFR3 HOMOLOG CMP44E"/>
    <property type="match status" value="1"/>
</dbReference>
<dbReference type="OrthoDB" id="7765283at2759"/>
<keyword evidence="2" id="KW-1185">Reference proteome</keyword>
<dbReference type="PANTHER" id="PTHR12444:SF9">
    <property type="entry name" value="AGAP013133-PA"/>
    <property type="match status" value="1"/>
</dbReference>
<reference evidence="2" key="1">
    <citation type="journal article" date="2011" name="PLoS Genet.">
        <title>The genome sequence of the leaf-cutter ant Atta cephalotes reveals insights into its obligate symbiotic lifestyle.</title>
        <authorList>
            <person name="Suen G."/>
            <person name="Teiling C."/>
            <person name="Li L."/>
            <person name="Holt C."/>
            <person name="Abouheif E."/>
            <person name="Bornberg-Bauer E."/>
            <person name="Bouffard P."/>
            <person name="Caldera E.J."/>
            <person name="Cash E."/>
            <person name="Cavanaugh A."/>
            <person name="Denas O."/>
            <person name="Elhaik E."/>
            <person name="Fave M.J."/>
            <person name="Gadau J."/>
            <person name="Gibson J.D."/>
            <person name="Graur D."/>
            <person name="Grubbs K.J."/>
            <person name="Hagen D.E."/>
            <person name="Harkins T.T."/>
            <person name="Helmkampf M."/>
            <person name="Hu H."/>
            <person name="Johnson B.R."/>
            <person name="Kim J."/>
            <person name="Marsh S.E."/>
            <person name="Moeller J.A."/>
            <person name="Munoz-Torres M.C."/>
            <person name="Murphy M.C."/>
            <person name="Naughton M.C."/>
            <person name="Nigam S."/>
            <person name="Overson R."/>
            <person name="Rajakumar R."/>
            <person name="Reese J.T."/>
            <person name="Scott J.J."/>
            <person name="Smith C.R."/>
            <person name="Tao S."/>
            <person name="Tsutsui N.D."/>
            <person name="Viljakainen L."/>
            <person name="Wissler L."/>
            <person name="Yandell M.D."/>
            <person name="Zimmer F."/>
            <person name="Taylor J."/>
            <person name="Slater S.C."/>
            <person name="Clifton S.W."/>
            <person name="Warren W.C."/>
            <person name="Elsik C.G."/>
            <person name="Smith C.D."/>
            <person name="Weinstock G.M."/>
            <person name="Gerardo N.M."/>
            <person name="Currie C.R."/>
        </authorList>
    </citation>
    <scope>NUCLEOTIDE SEQUENCE [LARGE SCALE GENOMIC DNA]</scope>
</reference>
<dbReference type="Proteomes" id="UP000005205">
    <property type="component" value="Unassembled WGS sequence"/>
</dbReference>
<dbReference type="InParanoid" id="A0A158NI95"/>
<organism evidence="1 2">
    <name type="scientific">Atta cephalotes</name>
    <name type="common">Leafcutter ant</name>
    <dbReference type="NCBI Taxonomy" id="12957"/>
    <lineage>
        <taxon>Eukaryota</taxon>
        <taxon>Metazoa</taxon>
        <taxon>Ecdysozoa</taxon>
        <taxon>Arthropoda</taxon>
        <taxon>Hexapoda</taxon>
        <taxon>Insecta</taxon>
        <taxon>Pterygota</taxon>
        <taxon>Neoptera</taxon>
        <taxon>Endopterygota</taxon>
        <taxon>Hymenoptera</taxon>
        <taxon>Apocrita</taxon>
        <taxon>Aculeata</taxon>
        <taxon>Formicoidea</taxon>
        <taxon>Formicidae</taxon>
        <taxon>Myrmicinae</taxon>
        <taxon>Atta</taxon>
    </lineage>
</organism>